<proteinExistence type="predicted"/>
<dbReference type="Gene3D" id="3.30.530.20">
    <property type="match status" value="1"/>
</dbReference>
<dbReference type="InterPro" id="IPR023393">
    <property type="entry name" value="START-like_dom_sf"/>
</dbReference>
<comment type="caution">
    <text evidence="1">The sequence shown here is derived from an EMBL/GenBank/DDBJ whole genome shotgun (WGS) entry which is preliminary data.</text>
</comment>
<dbReference type="SUPFAM" id="SSF55961">
    <property type="entry name" value="Bet v1-like"/>
    <property type="match status" value="1"/>
</dbReference>
<name>A0A936NEX4_9ACTN</name>
<organism evidence="1 2">
    <name type="scientific">Candidatus Neomicrothrix subdominans</name>
    <dbReference type="NCBI Taxonomy" id="2954438"/>
    <lineage>
        <taxon>Bacteria</taxon>
        <taxon>Bacillati</taxon>
        <taxon>Actinomycetota</taxon>
        <taxon>Acidimicrobiia</taxon>
        <taxon>Acidimicrobiales</taxon>
        <taxon>Microthrixaceae</taxon>
        <taxon>Candidatus Neomicrothrix</taxon>
    </lineage>
</organism>
<dbReference type="EMBL" id="JADJZA010000008">
    <property type="protein sequence ID" value="MBK9298374.1"/>
    <property type="molecule type" value="Genomic_DNA"/>
</dbReference>
<accession>A0A936NEX4</accession>
<reference evidence="1 2" key="1">
    <citation type="submission" date="2020-10" db="EMBL/GenBank/DDBJ databases">
        <title>Connecting structure to function with the recovery of over 1000 high-quality activated sludge metagenome-assembled genomes encoding full-length rRNA genes using long-read sequencing.</title>
        <authorList>
            <person name="Singleton C.M."/>
            <person name="Petriglieri F."/>
            <person name="Kristensen J.M."/>
            <person name="Kirkegaard R.H."/>
            <person name="Michaelsen T.Y."/>
            <person name="Andersen M.H."/>
            <person name="Karst S.M."/>
            <person name="Dueholm M.S."/>
            <person name="Nielsen P.H."/>
            <person name="Albertsen M."/>
        </authorList>
    </citation>
    <scope>NUCLEOTIDE SEQUENCE [LARGE SCALE GENOMIC DNA]</scope>
    <source>
        <strain evidence="1">Lyne_18-Q3-R50-59_MAXAC.006</strain>
    </source>
</reference>
<dbReference type="AlphaFoldDB" id="A0A936NEX4"/>
<evidence type="ECO:0000313" key="1">
    <source>
        <dbReference type="EMBL" id="MBK9298374.1"/>
    </source>
</evidence>
<evidence type="ECO:0000313" key="2">
    <source>
        <dbReference type="Proteomes" id="UP000727993"/>
    </source>
</evidence>
<dbReference type="Proteomes" id="UP000727993">
    <property type="component" value="Unassembled WGS sequence"/>
</dbReference>
<dbReference type="Pfam" id="PF10604">
    <property type="entry name" value="Polyketide_cyc2"/>
    <property type="match status" value="1"/>
</dbReference>
<protein>
    <submittedName>
        <fullName evidence="1">SRPBCC family protein</fullName>
    </submittedName>
</protein>
<dbReference type="InterPro" id="IPR019587">
    <property type="entry name" value="Polyketide_cyclase/dehydratase"/>
</dbReference>
<gene>
    <name evidence="1" type="ORF">IPN02_16345</name>
</gene>
<sequence length="150" mass="15943">MARYVVHVRTPMPPAEAFAYMADLNNFARWDPGVDGVEQVEGAGPGAKSVFDVSVKAVVGTMTLRYETTRYEPTTLVVARAESSTLTSLDTITVHPDGTGAVVTYEAELTLNGVLRFADPLLGLAFGRIGGRAADGLIDALDGERVETPT</sequence>